<dbReference type="OrthoDB" id="2143914at2759"/>
<keyword evidence="2" id="KW-0677">Repeat</keyword>
<organism evidence="10 11">
    <name type="scientific">Elaeis guineensis var. tenera</name>
    <name type="common">Oil palm</name>
    <dbReference type="NCBI Taxonomy" id="51953"/>
    <lineage>
        <taxon>Eukaryota</taxon>
        <taxon>Viridiplantae</taxon>
        <taxon>Streptophyta</taxon>
        <taxon>Embryophyta</taxon>
        <taxon>Tracheophyta</taxon>
        <taxon>Spermatophyta</taxon>
        <taxon>Magnoliopsida</taxon>
        <taxon>Liliopsida</taxon>
        <taxon>Arecaceae</taxon>
        <taxon>Arecoideae</taxon>
        <taxon>Cocoseae</taxon>
        <taxon>Elaeidinae</taxon>
        <taxon>Elaeis</taxon>
    </lineage>
</organism>
<feature type="compositionally biased region" description="Polar residues" evidence="7">
    <location>
        <begin position="175"/>
        <end position="194"/>
    </location>
</feature>
<dbReference type="RefSeq" id="XP_010937134.2">
    <property type="nucleotide sequence ID" value="XM_010938832.3"/>
</dbReference>
<evidence type="ECO:0000256" key="3">
    <source>
        <dbReference type="ARBA" id="ARBA00023015"/>
    </source>
</evidence>
<dbReference type="InterPro" id="IPR015495">
    <property type="entry name" value="Myb_TF_plants"/>
</dbReference>
<feature type="compositionally biased region" description="Low complexity" evidence="7">
    <location>
        <begin position="244"/>
        <end position="256"/>
    </location>
</feature>
<keyword evidence="4" id="KW-0238">DNA-binding</keyword>
<evidence type="ECO:0000256" key="4">
    <source>
        <dbReference type="ARBA" id="ARBA00023125"/>
    </source>
</evidence>
<evidence type="ECO:0000256" key="7">
    <source>
        <dbReference type="SAM" id="MobiDB-lite"/>
    </source>
</evidence>
<keyword evidence="3" id="KW-0805">Transcription regulation</keyword>
<dbReference type="GO" id="GO:0003677">
    <property type="term" value="F:DNA binding"/>
    <property type="evidence" value="ECO:0007669"/>
    <property type="project" value="UniProtKB-KW"/>
</dbReference>
<dbReference type="PANTHER" id="PTHR10641">
    <property type="entry name" value="MYB FAMILY TRANSCRIPTION FACTOR"/>
    <property type="match status" value="1"/>
</dbReference>
<dbReference type="SMART" id="SM00717">
    <property type="entry name" value="SANT"/>
    <property type="match status" value="2"/>
</dbReference>
<feature type="compositionally biased region" description="Polar residues" evidence="7">
    <location>
        <begin position="277"/>
        <end position="287"/>
    </location>
</feature>
<dbReference type="AlphaFoldDB" id="A0A6I9SCH2"/>
<feature type="domain" description="Myb-like" evidence="8">
    <location>
        <begin position="117"/>
        <end position="167"/>
    </location>
</feature>
<feature type="domain" description="HTH myb-type" evidence="9">
    <location>
        <begin position="64"/>
        <end position="116"/>
    </location>
</feature>
<name>A0A6I9SCH2_ELAGV</name>
<dbReference type="PROSITE" id="PS51294">
    <property type="entry name" value="HTH_MYB"/>
    <property type="match status" value="2"/>
</dbReference>
<feature type="region of interest" description="Disordered" evidence="7">
    <location>
        <begin position="217"/>
        <end position="308"/>
    </location>
</feature>
<feature type="compositionally biased region" description="Polar residues" evidence="7">
    <location>
        <begin position="231"/>
        <end position="243"/>
    </location>
</feature>
<dbReference type="Proteomes" id="UP000504607">
    <property type="component" value="Chromosome 13"/>
</dbReference>
<evidence type="ECO:0000256" key="6">
    <source>
        <dbReference type="ARBA" id="ARBA00023242"/>
    </source>
</evidence>
<dbReference type="InterPro" id="IPR017930">
    <property type="entry name" value="Myb_dom"/>
</dbReference>
<dbReference type="GeneID" id="105056584"/>
<evidence type="ECO:0000256" key="1">
    <source>
        <dbReference type="ARBA" id="ARBA00004123"/>
    </source>
</evidence>
<dbReference type="FunFam" id="1.10.10.60:FF:000339">
    <property type="entry name" value="Transcription factor MYB30"/>
    <property type="match status" value="1"/>
</dbReference>
<dbReference type="PANTHER" id="PTHR10641:SF1356">
    <property type="entry name" value="OS07G0484700 PROTEIN"/>
    <property type="match status" value="1"/>
</dbReference>
<evidence type="ECO:0000259" key="8">
    <source>
        <dbReference type="PROSITE" id="PS50090"/>
    </source>
</evidence>
<reference evidence="11" key="1">
    <citation type="submission" date="2025-08" db="UniProtKB">
        <authorList>
            <consortium name="RefSeq"/>
        </authorList>
    </citation>
    <scope>IDENTIFICATION</scope>
</reference>
<dbReference type="GO" id="GO:0005634">
    <property type="term" value="C:nucleus"/>
    <property type="evidence" value="ECO:0007669"/>
    <property type="project" value="UniProtKB-SubCell"/>
</dbReference>
<dbReference type="InterPro" id="IPR001005">
    <property type="entry name" value="SANT/Myb"/>
</dbReference>
<evidence type="ECO:0000259" key="9">
    <source>
        <dbReference type="PROSITE" id="PS51294"/>
    </source>
</evidence>
<feature type="domain" description="Myb-like" evidence="8">
    <location>
        <begin position="64"/>
        <end position="116"/>
    </location>
</feature>
<protein>
    <submittedName>
        <fullName evidence="11">Myb-related protein 306 isoform X1</fullName>
    </submittedName>
</protein>
<gene>
    <name evidence="11" type="primary">LOC105056584</name>
</gene>
<dbReference type="KEGG" id="egu:105056584"/>
<dbReference type="PROSITE" id="PS50090">
    <property type="entry name" value="MYB_LIKE"/>
    <property type="match status" value="2"/>
</dbReference>
<evidence type="ECO:0000313" key="10">
    <source>
        <dbReference type="Proteomes" id="UP000504607"/>
    </source>
</evidence>
<evidence type="ECO:0000256" key="2">
    <source>
        <dbReference type="ARBA" id="ARBA00022737"/>
    </source>
</evidence>
<dbReference type="Gene3D" id="1.10.10.60">
    <property type="entry name" value="Homeodomain-like"/>
    <property type="match status" value="2"/>
</dbReference>
<accession>A0A6I9SCH2</accession>
<keyword evidence="10" id="KW-1185">Reference proteome</keyword>
<dbReference type="FunFam" id="1.10.10.60:FF:000001">
    <property type="entry name" value="MYB-related transcription factor"/>
    <property type="match status" value="1"/>
</dbReference>
<dbReference type="InterPro" id="IPR009057">
    <property type="entry name" value="Homeodomain-like_sf"/>
</dbReference>
<dbReference type="SUPFAM" id="SSF46689">
    <property type="entry name" value="Homeodomain-like"/>
    <property type="match status" value="1"/>
</dbReference>
<evidence type="ECO:0000256" key="5">
    <source>
        <dbReference type="ARBA" id="ARBA00023163"/>
    </source>
</evidence>
<evidence type="ECO:0000313" key="11">
    <source>
        <dbReference type="RefSeq" id="XP_010937134.2"/>
    </source>
</evidence>
<dbReference type="InParanoid" id="A0A6I9SCH2"/>
<dbReference type="FunCoup" id="A0A6I9SCH2">
    <property type="interactions" value="472"/>
</dbReference>
<proteinExistence type="predicted"/>
<comment type="subcellular location">
    <subcellularLocation>
        <location evidence="1">Nucleus</location>
    </subcellularLocation>
</comment>
<dbReference type="CDD" id="cd00167">
    <property type="entry name" value="SANT"/>
    <property type="match status" value="2"/>
</dbReference>
<feature type="domain" description="HTH myb-type" evidence="9">
    <location>
        <begin position="117"/>
        <end position="171"/>
    </location>
</feature>
<feature type="region of interest" description="Disordered" evidence="7">
    <location>
        <begin position="174"/>
        <end position="195"/>
    </location>
</feature>
<sequence length="382" mass="43116">MYVRSNFCLGTLSLLSSKKKEDNRKKRGQRKNRTPIYISLESCLDIEEKLEERAYMGRPPYCDKVGVKKGPWTPEEDLVLVSYIQKHGPGNWKAVPTNTGLMRCSKSCRLRWTNYLRPGIKRGNFTEQEEKLIIHLQALLGNRWSAIASYLPERTDNDIKNYWNTHLRKKLKKLQASNDSSMSHGLSSDQSISKGQWERRLQTDIHMAKQALREALSLGKTNRPTELMKPSNGSYSFTKPSQPATSSSTTTYASSTENISRLLKGWMKDPPKPRAAQANSESTQHSINKAVGTDSSSSEEESASVANNNDRITVPNLFESLLNFDSSTQEMSETSLFQCESKPRSEAQVPLSLLETWLLDEGFVQGEVELIDMPLGETSELI</sequence>
<keyword evidence="6" id="KW-0539">Nucleus</keyword>
<keyword evidence="5" id="KW-0804">Transcription</keyword>
<dbReference type="Pfam" id="PF00249">
    <property type="entry name" value="Myb_DNA-binding"/>
    <property type="match status" value="2"/>
</dbReference>
<dbReference type="GO" id="GO:0009733">
    <property type="term" value="P:response to auxin"/>
    <property type="evidence" value="ECO:0007669"/>
    <property type="project" value="TreeGrafter"/>
</dbReference>